<dbReference type="Proteomes" id="UP001156441">
    <property type="component" value="Unassembled WGS sequence"/>
</dbReference>
<feature type="region of interest" description="Disordered" evidence="1">
    <location>
        <begin position="294"/>
        <end position="313"/>
    </location>
</feature>
<dbReference type="RefSeq" id="WP_260195541.1">
    <property type="nucleotide sequence ID" value="NZ_JAFFZE010000026.1"/>
</dbReference>
<gene>
    <name evidence="2" type="ORF">JT362_31385</name>
</gene>
<dbReference type="Pfam" id="PF11382">
    <property type="entry name" value="MctB"/>
    <property type="match status" value="1"/>
</dbReference>
<evidence type="ECO:0000313" key="3">
    <source>
        <dbReference type="Proteomes" id="UP001156441"/>
    </source>
</evidence>
<organism evidence="2 3">
    <name type="scientific">Actinophytocola gossypii</name>
    <dbReference type="NCBI Taxonomy" id="2812003"/>
    <lineage>
        <taxon>Bacteria</taxon>
        <taxon>Bacillati</taxon>
        <taxon>Actinomycetota</taxon>
        <taxon>Actinomycetes</taxon>
        <taxon>Pseudonocardiales</taxon>
        <taxon>Pseudonocardiaceae</taxon>
    </lineage>
</organism>
<keyword evidence="3" id="KW-1185">Reference proteome</keyword>
<comment type="caution">
    <text evidence="2">The sequence shown here is derived from an EMBL/GenBank/DDBJ whole genome shotgun (WGS) entry which is preliminary data.</text>
</comment>
<dbReference type="EMBL" id="JAFFZE010000026">
    <property type="protein sequence ID" value="MCT2587633.1"/>
    <property type="molecule type" value="Genomic_DNA"/>
</dbReference>
<dbReference type="InterPro" id="IPR021522">
    <property type="entry name" value="MctB"/>
</dbReference>
<reference evidence="2 3" key="1">
    <citation type="submission" date="2021-02" db="EMBL/GenBank/DDBJ databases">
        <title>Actinophytocola xerophila sp. nov., isolated from soil of cotton cropping field.</title>
        <authorList>
            <person name="Huang R."/>
            <person name="Chen X."/>
            <person name="Ge X."/>
            <person name="Liu W."/>
        </authorList>
    </citation>
    <scope>NUCLEOTIDE SEQUENCE [LARGE SCALE GENOMIC DNA]</scope>
    <source>
        <strain evidence="2 3">S1-96</strain>
    </source>
</reference>
<proteinExistence type="predicted"/>
<accession>A0ABT2JIB2</accession>
<name>A0ABT2JIB2_9PSEU</name>
<evidence type="ECO:0000256" key="1">
    <source>
        <dbReference type="SAM" id="MobiDB-lite"/>
    </source>
</evidence>
<evidence type="ECO:0000313" key="2">
    <source>
        <dbReference type="EMBL" id="MCT2587633.1"/>
    </source>
</evidence>
<protein>
    <submittedName>
        <fullName evidence="2">Copper transporter</fullName>
    </submittedName>
</protein>
<sequence length="313" mass="31223">MISLRYHIVSVAAVLIALAVGVVLGSTTLSRSLLSGLNDDNADLVGQVRDLQAANNAQAARLADADDFVSSVGPKAVRGQLAERTVVLVTTEDADPADRDALKALLADAGARVTGEVQLTEAFSDPEKADQLKDIVIRLLPAGVRLPTASDPGTLAGGLLGPLLLIGKDDNKPQASPDETAAALAGLTEGGFVKAGQGIEPAQLAIVLTGGAADGDGAGDRAATVARFATQVDRSGAGAVLAGAEGSADGTGAIGVVRADTAATSILSTVDNVRTPAGRVVTVLALREQLEGESGRYGSAGNAEGLAPGAPVE</sequence>